<keyword evidence="1" id="KW-1133">Transmembrane helix</keyword>
<proteinExistence type="predicted"/>
<protein>
    <submittedName>
        <fullName evidence="2">Nucleoside phosphorylase</fullName>
    </submittedName>
</protein>
<dbReference type="InterPro" id="IPR053137">
    <property type="entry name" value="NLR-like"/>
</dbReference>
<keyword evidence="1" id="KW-0472">Membrane</keyword>
<evidence type="ECO:0000313" key="2">
    <source>
        <dbReference type="EMBL" id="GAM33873.1"/>
    </source>
</evidence>
<name>A0A698XPU7_TALPI</name>
<dbReference type="EMBL" id="DF933809">
    <property type="protein sequence ID" value="GAM33873.1"/>
    <property type="molecule type" value="Genomic_DNA"/>
</dbReference>
<evidence type="ECO:0000313" key="3">
    <source>
        <dbReference type="Proteomes" id="UP000053095"/>
    </source>
</evidence>
<dbReference type="PANTHER" id="PTHR46082:SF11">
    <property type="entry name" value="AAA+ ATPASE DOMAIN-CONTAINING PROTEIN-RELATED"/>
    <property type="match status" value="1"/>
</dbReference>
<evidence type="ECO:0000256" key="1">
    <source>
        <dbReference type="SAM" id="Phobius"/>
    </source>
</evidence>
<dbReference type="GO" id="GO:0003824">
    <property type="term" value="F:catalytic activity"/>
    <property type="evidence" value="ECO:0007669"/>
    <property type="project" value="InterPro"/>
</dbReference>
<keyword evidence="1" id="KW-0812">Transmembrane</keyword>
<dbReference type="AlphaFoldDB" id="A0A698XPU7"/>
<organism evidence="2 3">
    <name type="scientific">Talaromyces pinophilus</name>
    <name type="common">Penicillium pinophilum</name>
    <dbReference type="NCBI Taxonomy" id="128442"/>
    <lineage>
        <taxon>Eukaryota</taxon>
        <taxon>Fungi</taxon>
        <taxon>Dikarya</taxon>
        <taxon>Ascomycota</taxon>
        <taxon>Pezizomycotina</taxon>
        <taxon>Eurotiomycetes</taxon>
        <taxon>Eurotiomycetidae</taxon>
        <taxon>Eurotiales</taxon>
        <taxon>Trichocomaceae</taxon>
        <taxon>Talaromyces</taxon>
        <taxon>Talaromyces sect. Talaromyces</taxon>
    </lineage>
</organism>
<dbReference type="InterPro" id="IPR035994">
    <property type="entry name" value="Nucleoside_phosphorylase_sf"/>
</dbReference>
<dbReference type="GO" id="GO:0009116">
    <property type="term" value="P:nucleoside metabolic process"/>
    <property type="evidence" value="ECO:0007669"/>
    <property type="project" value="InterPro"/>
</dbReference>
<feature type="transmembrane region" description="Helical" evidence="1">
    <location>
        <begin position="71"/>
        <end position="92"/>
    </location>
</feature>
<dbReference type="Gene3D" id="3.40.50.1580">
    <property type="entry name" value="Nucleoside phosphorylase domain"/>
    <property type="match status" value="1"/>
</dbReference>
<dbReference type="SUPFAM" id="SSF53167">
    <property type="entry name" value="Purine and uridine phosphorylases"/>
    <property type="match status" value="1"/>
</dbReference>
<accession>A0A698XPU7</accession>
<sequence length="222" mass="24547">MSPRSQKKLNRYGSHHSTIPHEDFTVAWICALPVEMAAAEAMLDEKYEGLPTHPKFQNTYTLGRINSHNVVIVYLPLGVYSTISALIVASQIQHTFKSICYSLMVGIGGVPSINADIRLGDIVVSKPTRDFGGVIQYDYGKTISEGSLQRTGMLNKPPPILLTAVSKMQAQEMLGSDHIFSHLAKASVTNASLSDMFTYCGMEQYSVRLGIRPWVRLIILVF</sequence>
<dbReference type="PANTHER" id="PTHR46082">
    <property type="entry name" value="ATP/GTP-BINDING PROTEIN-RELATED"/>
    <property type="match status" value="1"/>
</dbReference>
<keyword evidence="3" id="KW-1185">Reference proteome</keyword>
<reference evidence="3" key="1">
    <citation type="journal article" date="2015" name="Genome Announc.">
        <title>Draft genome sequence of Talaromyces cellulolyticus strain Y-94, a source of lignocellulosic biomass-degrading enzymes.</title>
        <authorList>
            <person name="Fujii T."/>
            <person name="Koike H."/>
            <person name="Sawayama S."/>
            <person name="Yano S."/>
            <person name="Inoue H."/>
        </authorList>
    </citation>
    <scope>NUCLEOTIDE SEQUENCE [LARGE SCALE GENOMIC DNA]</scope>
    <source>
        <strain evidence="3">Y-94</strain>
    </source>
</reference>
<dbReference type="Proteomes" id="UP000053095">
    <property type="component" value="Unassembled WGS sequence"/>
</dbReference>
<gene>
    <name evidence="2" type="ORF">TCE0_013f01086</name>
</gene>